<dbReference type="InterPro" id="IPR038726">
    <property type="entry name" value="PDDEXK_AddAB-type"/>
</dbReference>
<organism evidence="2 3">
    <name type="scientific">Methanosphaera cuniculi</name>
    <dbReference type="NCBI Taxonomy" id="1077256"/>
    <lineage>
        <taxon>Archaea</taxon>
        <taxon>Methanobacteriati</taxon>
        <taxon>Methanobacteriota</taxon>
        <taxon>Methanomada group</taxon>
        <taxon>Methanobacteria</taxon>
        <taxon>Methanobacteriales</taxon>
        <taxon>Methanobacteriaceae</taxon>
        <taxon>Methanosphaera</taxon>
    </lineage>
</organism>
<name>A0A2V2BWQ5_9EURY</name>
<gene>
    <name evidence="2" type="ORF">MSCUN_08560</name>
</gene>
<proteinExistence type="predicted"/>
<dbReference type="Pfam" id="PF12705">
    <property type="entry name" value="PDDEXK_1"/>
    <property type="match status" value="1"/>
</dbReference>
<feature type="domain" description="PD-(D/E)XK endonuclease-like" evidence="1">
    <location>
        <begin position="74"/>
        <end position="228"/>
    </location>
</feature>
<dbReference type="AlphaFoldDB" id="A0A2V2BWQ5"/>
<dbReference type="Proteomes" id="UP000246004">
    <property type="component" value="Unassembled WGS sequence"/>
</dbReference>
<dbReference type="EMBL" id="LWMS01000020">
    <property type="protein sequence ID" value="PWL08417.1"/>
    <property type="molecule type" value="Genomic_DNA"/>
</dbReference>
<comment type="caution">
    <text evidence="2">The sequence shown here is derived from an EMBL/GenBank/DDBJ whole genome shotgun (WGS) entry which is preliminary data.</text>
</comment>
<dbReference type="InterPro" id="IPR011604">
    <property type="entry name" value="PDDEXK-like_dom_sf"/>
</dbReference>
<accession>A0A2V2BWQ5</accession>
<protein>
    <submittedName>
        <fullName evidence="2">PD-(D/E)XK nuclease superfamily protein</fullName>
    </submittedName>
</protein>
<evidence type="ECO:0000313" key="3">
    <source>
        <dbReference type="Proteomes" id="UP000246004"/>
    </source>
</evidence>
<evidence type="ECO:0000313" key="2">
    <source>
        <dbReference type="EMBL" id="PWL08417.1"/>
    </source>
</evidence>
<sequence>MIIISKNIKPETQKIKSRWHPSIRQVQIIENKPNFPISWLNTQGYCEYSLYLENFQHIQVEDTQQMTTGTDEHQILEDEFKKTATVMSYDEMQEISQKQKVVSREFFVISPSDGIRGFIDEIWIMPDSVVIIDDKPGDKAYDSMKNQVYAYALAYQQMNPDDKRDIYVALRTRLTDNIFWQTKFTSNEKYQIKRLINHMQQLITGKTFFKPTSNSNKCKACRFNQVCDNSISIK</sequence>
<reference evidence="2 3" key="1">
    <citation type="submission" date="2016-04" db="EMBL/GenBank/DDBJ databases">
        <title>Genome sequence of Methanosphaera cuniculi DSM 4103.</title>
        <authorList>
            <person name="Poehlein A."/>
            <person name="Seedorf H."/>
            <person name="Daniel R."/>
        </authorList>
    </citation>
    <scope>NUCLEOTIDE SEQUENCE [LARGE SCALE GENOMIC DNA]</scope>
    <source>
        <strain evidence="2 3">DSM 4103</strain>
    </source>
</reference>
<evidence type="ECO:0000259" key="1">
    <source>
        <dbReference type="Pfam" id="PF12705"/>
    </source>
</evidence>
<dbReference type="Gene3D" id="3.90.320.10">
    <property type="match status" value="1"/>
</dbReference>